<evidence type="ECO:0000313" key="3">
    <source>
        <dbReference type="Proteomes" id="UP001480595"/>
    </source>
</evidence>
<accession>A0ABR1VQE9</accession>
<sequence>MSSAYRYGTWDGAWNGETASEIAQAKARRKKKSEEARRAYQEKMAAEQHQRTLSDNEKVQSLLAPYVAEVNLQRQYQKQMPKKLLDYHEKPEGTAITSADWKASYQDIGHFLTAALLAYHYQLDCEKGTVRGPNLYQYRDHAIRLDIPYDYSLNAYFRHRGLAATDGELKYFEGSISKKASYQPRLLPSPSSVKKWHDMPWWPPIV</sequence>
<proteinExistence type="predicted"/>
<evidence type="ECO:0000256" key="1">
    <source>
        <dbReference type="SAM" id="MobiDB-lite"/>
    </source>
</evidence>
<dbReference type="GeneID" id="92088804"/>
<feature type="region of interest" description="Disordered" evidence="1">
    <location>
        <begin position="25"/>
        <end position="52"/>
    </location>
</feature>
<reference evidence="2 3" key="1">
    <citation type="submission" date="2023-01" db="EMBL/GenBank/DDBJ databases">
        <title>Analysis of 21 Apiospora genomes using comparative genomics revels a genus with tremendous synthesis potential of carbohydrate active enzymes and secondary metabolites.</title>
        <authorList>
            <person name="Sorensen T."/>
        </authorList>
    </citation>
    <scope>NUCLEOTIDE SEQUENCE [LARGE SCALE GENOMIC DNA]</scope>
    <source>
        <strain evidence="2 3">CBS 135458</strain>
    </source>
</reference>
<dbReference type="RefSeq" id="XP_066717908.1">
    <property type="nucleotide sequence ID" value="XM_066855741.1"/>
</dbReference>
<dbReference type="EMBL" id="JAQQWL010000005">
    <property type="protein sequence ID" value="KAK8073433.1"/>
    <property type="molecule type" value="Genomic_DNA"/>
</dbReference>
<evidence type="ECO:0000313" key="2">
    <source>
        <dbReference type="EMBL" id="KAK8073433.1"/>
    </source>
</evidence>
<gene>
    <name evidence="2" type="ORF">PG994_004332</name>
</gene>
<name>A0ABR1VQE9_9PEZI</name>
<organism evidence="2 3">
    <name type="scientific">Apiospora phragmitis</name>
    <dbReference type="NCBI Taxonomy" id="2905665"/>
    <lineage>
        <taxon>Eukaryota</taxon>
        <taxon>Fungi</taxon>
        <taxon>Dikarya</taxon>
        <taxon>Ascomycota</taxon>
        <taxon>Pezizomycotina</taxon>
        <taxon>Sordariomycetes</taxon>
        <taxon>Xylariomycetidae</taxon>
        <taxon>Amphisphaeriales</taxon>
        <taxon>Apiosporaceae</taxon>
        <taxon>Apiospora</taxon>
    </lineage>
</organism>
<dbReference type="Proteomes" id="UP001480595">
    <property type="component" value="Unassembled WGS sequence"/>
</dbReference>
<protein>
    <submittedName>
        <fullName evidence="2">Uncharacterized protein</fullName>
    </submittedName>
</protein>
<keyword evidence="3" id="KW-1185">Reference proteome</keyword>
<feature type="compositionally biased region" description="Basic and acidic residues" evidence="1">
    <location>
        <begin position="32"/>
        <end position="52"/>
    </location>
</feature>
<comment type="caution">
    <text evidence="2">The sequence shown here is derived from an EMBL/GenBank/DDBJ whole genome shotgun (WGS) entry which is preliminary data.</text>
</comment>